<proteinExistence type="predicted"/>
<keyword evidence="1" id="KW-0175">Coiled coil</keyword>
<reference evidence="2" key="1">
    <citation type="journal article" date="2015" name="Nature">
        <title>Complex archaea that bridge the gap between prokaryotes and eukaryotes.</title>
        <authorList>
            <person name="Spang A."/>
            <person name="Saw J.H."/>
            <person name="Jorgensen S.L."/>
            <person name="Zaremba-Niedzwiedzka K."/>
            <person name="Martijn J."/>
            <person name="Lind A.E."/>
            <person name="van Eijk R."/>
            <person name="Schleper C."/>
            <person name="Guy L."/>
            <person name="Ettema T.J."/>
        </authorList>
    </citation>
    <scope>NUCLEOTIDE SEQUENCE</scope>
</reference>
<evidence type="ECO:0000313" key="2">
    <source>
        <dbReference type="EMBL" id="KKM04654.1"/>
    </source>
</evidence>
<comment type="caution">
    <text evidence="2">The sequence shown here is derived from an EMBL/GenBank/DDBJ whole genome shotgun (WGS) entry which is preliminary data.</text>
</comment>
<accession>A0A0F9H0P6</accession>
<sequence>MEYTTIQIYREDLEYITNLCKKNENLRDKLHQIINKLKKEVSENGKKDIELDKK</sequence>
<feature type="coiled-coil region" evidence="1">
    <location>
        <begin position="16"/>
        <end position="43"/>
    </location>
</feature>
<organism evidence="2">
    <name type="scientific">marine sediment metagenome</name>
    <dbReference type="NCBI Taxonomy" id="412755"/>
    <lineage>
        <taxon>unclassified sequences</taxon>
        <taxon>metagenomes</taxon>
        <taxon>ecological metagenomes</taxon>
    </lineage>
</organism>
<protein>
    <submittedName>
        <fullName evidence="2">Uncharacterized protein</fullName>
    </submittedName>
</protein>
<dbReference type="EMBL" id="LAZR01016407">
    <property type="protein sequence ID" value="KKM04654.1"/>
    <property type="molecule type" value="Genomic_DNA"/>
</dbReference>
<name>A0A0F9H0P6_9ZZZZ</name>
<evidence type="ECO:0000256" key="1">
    <source>
        <dbReference type="SAM" id="Coils"/>
    </source>
</evidence>
<gene>
    <name evidence="2" type="ORF">LCGC14_1762110</name>
</gene>
<dbReference type="AlphaFoldDB" id="A0A0F9H0P6"/>